<evidence type="ECO:0000313" key="7">
    <source>
        <dbReference type="Proteomes" id="UP000182661"/>
    </source>
</evidence>
<keyword evidence="2 4" id="KW-0732">Signal</keyword>
<dbReference type="InterPro" id="IPR013974">
    <property type="entry name" value="SAF"/>
</dbReference>
<comment type="function">
    <text evidence="4">Involved in the assembly process of the P-ring formation. It may associate with FlgF on the rod constituting a structure essential for the P-ring assembly or may act as a modulator protein for the P-ring assembly.</text>
</comment>
<organism evidence="6 7">
    <name type="scientific">Pararhizobium antarcticum</name>
    <dbReference type="NCBI Taxonomy" id="1798805"/>
    <lineage>
        <taxon>Bacteria</taxon>
        <taxon>Pseudomonadati</taxon>
        <taxon>Pseudomonadota</taxon>
        <taxon>Alphaproteobacteria</taxon>
        <taxon>Hyphomicrobiales</taxon>
        <taxon>Rhizobiaceae</taxon>
        <taxon>Rhizobium/Agrobacterium group</taxon>
        <taxon>Pararhizobium</taxon>
    </lineage>
</organism>
<keyword evidence="6" id="KW-0969">Cilium</keyword>
<feature type="domain" description="SAF" evidence="5">
    <location>
        <begin position="45"/>
        <end position="107"/>
    </location>
</feature>
<dbReference type="Gene3D" id="2.30.30.760">
    <property type="match status" value="1"/>
</dbReference>
<keyword evidence="6" id="KW-0282">Flagellum</keyword>
<proteinExistence type="inferred from homology"/>
<dbReference type="Gene3D" id="3.90.1210.10">
    <property type="entry name" value="Antifreeze-like/N-acetylneuraminic acid synthase C-terminal domain"/>
    <property type="match status" value="1"/>
</dbReference>
<dbReference type="RefSeq" id="WP_071833478.1">
    <property type="nucleotide sequence ID" value="NZ_LSRP01000088.1"/>
</dbReference>
<dbReference type="CDD" id="cd11614">
    <property type="entry name" value="SAF_CpaB_FlgA_like"/>
    <property type="match status" value="1"/>
</dbReference>
<dbReference type="GO" id="GO:0044780">
    <property type="term" value="P:bacterial-type flagellum assembly"/>
    <property type="evidence" value="ECO:0007669"/>
    <property type="project" value="InterPro"/>
</dbReference>
<evidence type="ECO:0000313" key="6">
    <source>
        <dbReference type="EMBL" id="OJF96320.1"/>
    </source>
</evidence>
<dbReference type="Proteomes" id="UP000182661">
    <property type="component" value="Unassembled WGS sequence"/>
</dbReference>
<dbReference type="EMBL" id="LSRP01000088">
    <property type="protein sequence ID" value="OJF96320.1"/>
    <property type="molecule type" value="Genomic_DNA"/>
</dbReference>
<dbReference type="InterPro" id="IPR039246">
    <property type="entry name" value="Flagellar_FlgA"/>
</dbReference>
<comment type="caution">
    <text evidence="6">The sequence shown here is derived from an EMBL/GenBank/DDBJ whole genome shotgun (WGS) entry which is preliminary data.</text>
</comment>
<evidence type="ECO:0000256" key="2">
    <source>
        <dbReference type="ARBA" id="ARBA00022729"/>
    </source>
</evidence>
<feature type="signal peptide" evidence="4">
    <location>
        <begin position="1"/>
        <end position="42"/>
    </location>
</feature>
<evidence type="ECO:0000256" key="4">
    <source>
        <dbReference type="RuleBase" id="RU362063"/>
    </source>
</evidence>
<protein>
    <recommendedName>
        <fullName evidence="4">Flagella basal body P-ring formation protein FlgA</fullName>
    </recommendedName>
</protein>
<gene>
    <name evidence="6" type="ORF">AX760_18085</name>
</gene>
<reference evidence="6 7" key="1">
    <citation type="submission" date="2016-02" db="EMBL/GenBank/DDBJ databases">
        <title>Genome sequencing of a beta-galactosidase producing bacteria Rhizobium sp. 59.</title>
        <authorList>
            <person name="Wang D."/>
            <person name="Kot W."/>
            <person name="Qin Y."/>
            <person name="Hansen L."/>
            <person name="Naqvi K."/>
            <person name="Rensing C."/>
        </authorList>
    </citation>
    <scope>NUCLEOTIDE SEQUENCE [LARGE SCALE GENOMIC DNA]</scope>
    <source>
        <strain evidence="6 7">59</strain>
    </source>
</reference>
<keyword evidence="3 4" id="KW-0574">Periplasm</keyword>
<accession>A0A657LRK5</accession>
<dbReference type="InterPro" id="IPR017585">
    <property type="entry name" value="SAF_FlgA"/>
</dbReference>
<dbReference type="NCBIfam" id="TIGR03170">
    <property type="entry name" value="flgA_cterm"/>
    <property type="match status" value="1"/>
</dbReference>
<evidence type="ECO:0000256" key="3">
    <source>
        <dbReference type="ARBA" id="ARBA00022764"/>
    </source>
</evidence>
<dbReference type="AlphaFoldDB" id="A0A657LRK5"/>
<evidence type="ECO:0000259" key="5">
    <source>
        <dbReference type="SMART" id="SM00858"/>
    </source>
</evidence>
<keyword evidence="4" id="KW-1005">Bacterial flagellum biogenesis</keyword>
<feature type="chain" id="PRO_5025093251" description="Flagella basal body P-ring formation protein FlgA" evidence="4">
    <location>
        <begin position="43"/>
        <end position="171"/>
    </location>
</feature>
<name>A0A657LRK5_9HYPH</name>
<evidence type="ECO:0000256" key="1">
    <source>
        <dbReference type="ARBA" id="ARBA00004418"/>
    </source>
</evidence>
<keyword evidence="7" id="KW-1185">Reference proteome</keyword>
<dbReference type="SMART" id="SM00858">
    <property type="entry name" value="SAF"/>
    <property type="match status" value="1"/>
</dbReference>
<dbReference type="OrthoDB" id="8448733at2"/>
<comment type="similarity">
    <text evidence="4">Belongs to the FlgA family.</text>
</comment>
<dbReference type="Pfam" id="PF13144">
    <property type="entry name" value="ChapFlgA"/>
    <property type="match status" value="1"/>
</dbReference>
<dbReference type="GO" id="GO:0042597">
    <property type="term" value="C:periplasmic space"/>
    <property type="evidence" value="ECO:0007669"/>
    <property type="project" value="UniProtKB-SubCell"/>
</dbReference>
<comment type="subcellular location">
    <subcellularLocation>
        <location evidence="1 4">Periplasm</location>
    </subcellularLocation>
</comment>
<dbReference type="PANTHER" id="PTHR36307">
    <property type="entry name" value="FLAGELLA BASAL BODY P-RING FORMATION PROTEIN FLGA"/>
    <property type="match status" value="1"/>
</dbReference>
<dbReference type="PANTHER" id="PTHR36307:SF1">
    <property type="entry name" value="FLAGELLA BASAL BODY P-RING FORMATION PROTEIN FLGA"/>
    <property type="match status" value="1"/>
</dbReference>
<sequence>MMFRRTASAAKANEPRGSLLLRASAVAGFLCMSLMPQGQAQAQNPMAVIPTRTIYPGEVIESHQVEAVEVTNPNLTGDYASAINQVAGKITSRTLLAGRVILTSALRDPYTVERGKAVRIVFNNGPLTITAAGSPLESAAIGDLIRVRNTDSGVIVSGTVMADGTIHVVAK</sequence>
<keyword evidence="6" id="KW-0966">Cell projection</keyword>